<accession>A0A2Z2HVZ7</accession>
<feature type="region of interest" description="Disordered" evidence="3">
    <location>
        <begin position="81"/>
        <end position="157"/>
    </location>
</feature>
<dbReference type="CDD" id="cd06464">
    <property type="entry name" value="ACD_sHsps-like"/>
    <property type="match status" value="1"/>
</dbReference>
<dbReference type="InterPro" id="IPR002068">
    <property type="entry name" value="A-crystallin/Hsp20_dom"/>
</dbReference>
<dbReference type="KEGG" id="naj:B1756_15365"/>
<proteinExistence type="inferred from homology"/>
<dbReference type="OrthoDB" id="198277at2157"/>
<organism evidence="5 6">
    <name type="scientific">Natrarchaeobaculum aegyptiacum</name>
    <dbReference type="NCBI Taxonomy" id="745377"/>
    <lineage>
        <taxon>Archaea</taxon>
        <taxon>Methanobacteriati</taxon>
        <taxon>Methanobacteriota</taxon>
        <taxon>Stenosarchaea group</taxon>
        <taxon>Halobacteria</taxon>
        <taxon>Halobacteriales</taxon>
        <taxon>Natrialbaceae</taxon>
        <taxon>Natrarchaeobaculum</taxon>
    </lineage>
</organism>
<protein>
    <recommendedName>
        <fullName evidence="4">SHSP domain-containing protein</fullName>
    </recommendedName>
</protein>
<reference evidence="6" key="1">
    <citation type="submission" date="2017-02" db="EMBL/GenBank/DDBJ databases">
        <title>Natronthermophilus aegyptiacus gen. nov.,sp. nov., an aerobic, extremely halophilic alkalithermophilic archaeon isolated from the athalassohaline Wadi An Natrun, Egypt.</title>
        <authorList>
            <person name="Zhao B."/>
        </authorList>
    </citation>
    <scope>NUCLEOTIDE SEQUENCE [LARGE SCALE GENOMIC DNA]</scope>
    <source>
        <strain evidence="6">JW/NM-HA 15</strain>
    </source>
</reference>
<dbReference type="Pfam" id="PF00011">
    <property type="entry name" value="HSP20"/>
    <property type="match status" value="2"/>
</dbReference>
<feature type="domain" description="SHSP" evidence="4">
    <location>
        <begin position="36"/>
        <end position="179"/>
    </location>
</feature>
<evidence type="ECO:0000256" key="2">
    <source>
        <dbReference type="RuleBase" id="RU003616"/>
    </source>
</evidence>
<dbReference type="InterPro" id="IPR008978">
    <property type="entry name" value="HSP20-like_chaperone"/>
</dbReference>
<comment type="similarity">
    <text evidence="1 2">Belongs to the small heat shock protein (HSP20) family.</text>
</comment>
<evidence type="ECO:0000313" key="5">
    <source>
        <dbReference type="EMBL" id="ARS90973.1"/>
    </source>
</evidence>
<dbReference type="Gene3D" id="2.60.40.790">
    <property type="match status" value="1"/>
</dbReference>
<dbReference type="AlphaFoldDB" id="A0A2Z2HVZ7"/>
<name>A0A2Z2HVZ7_9EURY</name>
<sequence>MSTDRNPFRRLEEQFERLQRQFEDALETWDVSQFGSSEIDLTTRMGVDLADHGDEFVLTADVPGFDPDEIDLRIAAETVHIEAEKESSHQAGIDEEQETLESGSESETASEREPAPGTELEDGFYIKSERARRSLRRSVRLPEPVDEERASASCNNGVLTVRIPKADPDARSGTSIDID</sequence>
<evidence type="ECO:0000259" key="4">
    <source>
        <dbReference type="PROSITE" id="PS01031"/>
    </source>
</evidence>
<keyword evidence="6" id="KW-1185">Reference proteome</keyword>
<dbReference type="GeneID" id="32895480"/>
<dbReference type="InterPro" id="IPR031107">
    <property type="entry name" value="Small_HSP"/>
</dbReference>
<dbReference type="RefSeq" id="WP_086889337.1">
    <property type="nucleotide sequence ID" value="NZ_CP019893.1"/>
</dbReference>
<dbReference type="PROSITE" id="PS01031">
    <property type="entry name" value="SHSP"/>
    <property type="match status" value="1"/>
</dbReference>
<dbReference type="Proteomes" id="UP000250088">
    <property type="component" value="Chromosome"/>
</dbReference>
<dbReference type="PANTHER" id="PTHR11527">
    <property type="entry name" value="HEAT-SHOCK PROTEIN 20 FAMILY MEMBER"/>
    <property type="match status" value="1"/>
</dbReference>
<evidence type="ECO:0000256" key="3">
    <source>
        <dbReference type="SAM" id="MobiDB-lite"/>
    </source>
</evidence>
<gene>
    <name evidence="5" type="ORF">B1756_15365</name>
</gene>
<evidence type="ECO:0000256" key="1">
    <source>
        <dbReference type="PROSITE-ProRule" id="PRU00285"/>
    </source>
</evidence>
<dbReference type="SUPFAM" id="SSF49764">
    <property type="entry name" value="HSP20-like chaperones"/>
    <property type="match status" value="1"/>
</dbReference>
<dbReference type="EMBL" id="CP019893">
    <property type="protein sequence ID" value="ARS90973.1"/>
    <property type="molecule type" value="Genomic_DNA"/>
</dbReference>
<evidence type="ECO:0000313" key="6">
    <source>
        <dbReference type="Proteomes" id="UP000250088"/>
    </source>
</evidence>